<reference evidence="2 3" key="1">
    <citation type="submission" date="2022-04" db="EMBL/GenBank/DDBJ databases">
        <title>Halobacillus sp. isolated from saltern.</title>
        <authorList>
            <person name="Won M."/>
            <person name="Lee C.-M."/>
            <person name="Woen H.-Y."/>
            <person name="Kwon S.-W."/>
        </authorList>
    </citation>
    <scope>NUCLEOTIDE SEQUENCE [LARGE SCALE GENOMIC DNA]</scope>
    <source>
        <strain evidence="2 3">SSBR10-3</strain>
    </source>
</reference>
<dbReference type="Proteomes" id="UP000831787">
    <property type="component" value="Chromosome"/>
</dbReference>
<sequence>MAKIGRNDPCPCGSGKKYKQCCGNNKVVAFPTARVEEELDQQFHKFQDYLTEKYPQFLPVEIPNSQDEELEVAVKLVYQGLFTKNRDGVTPMEEFIGKAKKSVLRPATLESLEAWKEARAGLFTLESVDSEQEVTVKDTFTGDTFFVDRDFIPLDTLEDAPYFVGIVLKWGNVYHFMPMALPNDQPAYEQLKTRVERDYEKSNPSSSLQQFFTEHFVTYMEQWMYGNNDLPPEASWHGRPNELEVVKLLNRNVHSTIQQREGFNELKRLWIKFCEGQAPVIRKPEVFAGALEYMLLGTSFFGMESDITQKQLAEKYGVNSNSISKRLEQLEDYLFELAGEENENEMRVPQAYFWVKPSQHVELERATYEMHRKASSKDFATIEELNQFISKQQHEAFIPSSNEEKAQIKVYDAFQAETESKQQKLVEEALELDGTNVDALTLKARWAGDMEEHYLLKAVNAGLKSLEPGSLEGEAWRNMDARPFLRAEEALAEYYVNTGRADKAISTYEEILEYNENDDQGVRRVLFPLYIQEEDLSGAVVLLDNYPEDGAWWSFNAALFLIKEAGREEEITIAINKADRMNPYIIPLLKGEDQLPEELPEQYKVGSWEEAVVYVHFTGSLWDPYLENII</sequence>
<dbReference type="SUPFAM" id="SSF48452">
    <property type="entry name" value="TPR-like"/>
    <property type="match status" value="1"/>
</dbReference>
<proteinExistence type="predicted"/>
<dbReference type="InterPro" id="IPR004027">
    <property type="entry name" value="SEC_C_motif"/>
</dbReference>
<accession>A0ABY4ETS5</accession>
<dbReference type="RefSeq" id="WP_244712311.1">
    <property type="nucleotide sequence ID" value="NZ_CP095073.1"/>
</dbReference>
<dbReference type="Pfam" id="PF02810">
    <property type="entry name" value="SEC-C"/>
    <property type="match status" value="1"/>
</dbReference>
<dbReference type="InterPro" id="IPR011990">
    <property type="entry name" value="TPR-like_helical_dom_sf"/>
</dbReference>
<dbReference type="Gene3D" id="1.25.40.10">
    <property type="entry name" value="Tetratricopeptide repeat domain"/>
    <property type="match status" value="1"/>
</dbReference>
<evidence type="ECO:0000256" key="1">
    <source>
        <dbReference type="PROSITE-ProRule" id="PRU00339"/>
    </source>
</evidence>
<dbReference type="EMBL" id="CP095073">
    <property type="protein sequence ID" value="UOQ45536.1"/>
    <property type="molecule type" value="Genomic_DNA"/>
</dbReference>
<dbReference type="PROSITE" id="PS50005">
    <property type="entry name" value="TPR"/>
    <property type="match status" value="1"/>
</dbReference>
<protein>
    <submittedName>
        <fullName evidence="2">SEC-C domain-containing protein</fullName>
    </submittedName>
</protein>
<keyword evidence="3" id="KW-1185">Reference proteome</keyword>
<dbReference type="Gene3D" id="3.10.450.50">
    <property type="match status" value="1"/>
</dbReference>
<evidence type="ECO:0000313" key="2">
    <source>
        <dbReference type="EMBL" id="UOQ45536.1"/>
    </source>
</evidence>
<dbReference type="SUPFAM" id="SSF103642">
    <property type="entry name" value="Sec-C motif"/>
    <property type="match status" value="1"/>
</dbReference>
<evidence type="ECO:0000313" key="3">
    <source>
        <dbReference type="Proteomes" id="UP000831787"/>
    </source>
</evidence>
<dbReference type="InterPro" id="IPR019734">
    <property type="entry name" value="TPR_rpt"/>
</dbReference>
<name>A0ABY4ETS5_9BACI</name>
<organism evidence="2 3">
    <name type="scientific">Halobacillus salinarum</name>
    <dbReference type="NCBI Taxonomy" id="2932257"/>
    <lineage>
        <taxon>Bacteria</taxon>
        <taxon>Bacillati</taxon>
        <taxon>Bacillota</taxon>
        <taxon>Bacilli</taxon>
        <taxon>Bacillales</taxon>
        <taxon>Bacillaceae</taxon>
        <taxon>Halobacillus</taxon>
    </lineage>
</organism>
<keyword evidence="1" id="KW-0802">TPR repeat</keyword>
<gene>
    <name evidence="2" type="ORF">MUN89_06215</name>
</gene>
<feature type="repeat" description="TPR" evidence="1">
    <location>
        <begin position="485"/>
        <end position="518"/>
    </location>
</feature>